<dbReference type="Proteomes" id="UP000265366">
    <property type="component" value="Unassembled WGS sequence"/>
</dbReference>
<name>A0A3A1P0A5_9SPHN</name>
<keyword evidence="3" id="KW-0238">DNA-binding</keyword>
<feature type="domain" description="RNA polymerase sigma-70 region 4" evidence="6">
    <location>
        <begin position="185"/>
        <end position="233"/>
    </location>
</feature>
<dbReference type="NCBIfam" id="TIGR02937">
    <property type="entry name" value="sigma70-ECF"/>
    <property type="match status" value="1"/>
</dbReference>
<organism evidence="7 8">
    <name type="scientific">Aurantiacibacter xanthus</name>
    <dbReference type="NCBI Taxonomy" id="1784712"/>
    <lineage>
        <taxon>Bacteria</taxon>
        <taxon>Pseudomonadati</taxon>
        <taxon>Pseudomonadota</taxon>
        <taxon>Alphaproteobacteria</taxon>
        <taxon>Sphingomonadales</taxon>
        <taxon>Erythrobacteraceae</taxon>
        <taxon>Aurantiacibacter</taxon>
    </lineage>
</organism>
<keyword evidence="2" id="KW-0731">Sigma factor</keyword>
<feature type="domain" description="RNA polymerase sigma-70 region 2" evidence="5">
    <location>
        <begin position="21"/>
        <end position="90"/>
    </location>
</feature>
<dbReference type="InterPro" id="IPR013325">
    <property type="entry name" value="RNA_pol_sigma_r2"/>
</dbReference>
<accession>A0A3A1P0A5</accession>
<dbReference type="OrthoDB" id="9799825at2"/>
<dbReference type="PIRSF" id="PIRSF000770">
    <property type="entry name" value="RNA_pol_sigma-SigE/K"/>
    <property type="match status" value="1"/>
</dbReference>
<dbReference type="InterPro" id="IPR000943">
    <property type="entry name" value="RNA_pol_sigma70"/>
</dbReference>
<dbReference type="Gene3D" id="1.20.140.160">
    <property type="match status" value="1"/>
</dbReference>
<evidence type="ECO:0000256" key="4">
    <source>
        <dbReference type="ARBA" id="ARBA00023163"/>
    </source>
</evidence>
<evidence type="ECO:0000256" key="2">
    <source>
        <dbReference type="ARBA" id="ARBA00023082"/>
    </source>
</evidence>
<dbReference type="InterPro" id="IPR007630">
    <property type="entry name" value="RNA_pol_sigma70_r4"/>
</dbReference>
<dbReference type="RefSeq" id="WP_119594368.1">
    <property type="nucleotide sequence ID" value="NZ_QXFM01000138.1"/>
</dbReference>
<dbReference type="InterPro" id="IPR007627">
    <property type="entry name" value="RNA_pol_sigma70_r2"/>
</dbReference>
<sequence length="237" mass="26073">MIHDQRQFDPKSAYGGGDARLIKQFTPLVRKLAWHLAASAGPSMDADDLMQIGLIALTECARRHDRPTDDGLAAYAKLRVRGAMIDAIRKMQNDTRSARKDRKRIEKARSVLSAQYGRPPTDAEVAAVMHLTPAEFSDKQSRSAPVRHVDMEGAYDENSAAFASEEMGAEDLLIEAESGTELAAAIASLQERHQLVIQLYFLEELNLSEIAEVLEVSVPRVHQLKAAALKALRTALG</sequence>
<dbReference type="PANTHER" id="PTHR30385">
    <property type="entry name" value="SIGMA FACTOR F FLAGELLAR"/>
    <property type="match status" value="1"/>
</dbReference>
<dbReference type="Pfam" id="PF04542">
    <property type="entry name" value="Sigma70_r2"/>
    <property type="match status" value="1"/>
</dbReference>
<evidence type="ECO:0000259" key="5">
    <source>
        <dbReference type="Pfam" id="PF04542"/>
    </source>
</evidence>
<keyword evidence="1" id="KW-0805">Transcription regulation</keyword>
<dbReference type="Pfam" id="PF04545">
    <property type="entry name" value="Sigma70_r4"/>
    <property type="match status" value="1"/>
</dbReference>
<evidence type="ECO:0000259" key="6">
    <source>
        <dbReference type="Pfam" id="PF04545"/>
    </source>
</evidence>
<evidence type="ECO:0000256" key="3">
    <source>
        <dbReference type="ARBA" id="ARBA00023125"/>
    </source>
</evidence>
<dbReference type="PRINTS" id="PR00046">
    <property type="entry name" value="SIGMA70FCT"/>
</dbReference>
<dbReference type="SUPFAM" id="SSF88659">
    <property type="entry name" value="Sigma3 and sigma4 domains of RNA polymerase sigma factors"/>
    <property type="match status" value="2"/>
</dbReference>
<dbReference type="GO" id="GO:0006352">
    <property type="term" value="P:DNA-templated transcription initiation"/>
    <property type="evidence" value="ECO:0007669"/>
    <property type="project" value="InterPro"/>
</dbReference>
<evidence type="ECO:0000313" key="8">
    <source>
        <dbReference type="Proteomes" id="UP000265366"/>
    </source>
</evidence>
<keyword evidence="8" id="KW-1185">Reference proteome</keyword>
<evidence type="ECO:0000313" key="7">
    <source>
        <dbReference type="EMBL" id="RIV81358.1"/>
    </source>
</evidence>
<gene>
    <name evidence="7" type="ORF">D2V17_17595</name>
</gene>
<protein>
    <submittedName>
        <fullName evidence="7">Sigma-70 family RNA polymerase sigma factor</fullName>
    </submittedName>
</protein>
<dbReference type="SUPFAM" id="SSF88946">
    <property type="entry name" value="Sigma2 domain of RNA polymerase sigma factors"/>
    <property type="match status" value="1"/>
</dbReference>
<dbReference type="EMBL" id="QXFM01000138">
    <property type="protein sequence ID" value="RIV81358.1"/>
    <property type="molecule type" value="Genomic_DNA"/>
</dbReference>
<dbReference type="AlphaFoldDB" id="A0A3A1P0A5"/>
<dbReference type="Gene3D" id="1.10.1740.10">
    <property type="match status" value="1"/>
</dbReference>
<dbReference type="InterPro" id="IPR013324">
    <property type="entry name" value="RNA_pol_sigma_r3/r4-like"/>
</dbReference>
<keyword evidence="4" id="KW-0804">Transcription</keyword>
<dbReference type="GO" id="GO:0003677">
    <property type="term" value="F:DNA binding"/>
    <property type="evidence" value="ECO:0007669"/>
    <property type="project" value="UniProtKB-KW"/>
</dbReference>
<dbReference type="InterPro" id="IPR014284">
    <property type="entry name" value="RNA_pol_sigma-70_dom"/>
</dbReference>
<evidence type="ECO:0000256" key="1">
    <source>
        <dbReference type="ARBA" id="ARBA00023015"/>
    </source>
</evidence>
<dbReference type="CDD" id="cd06171">
    <property type="entry name" value="Sigma70_r4"/>
    <property type="match status" value="1"/>
</dbReference>
<proteinExistence type="predicted"/>
<comment type="caution">
    <text evidence="7">The sequence shown here is derived from an EMBL/GenBank/DDBJ whole genome shotgun (WGS) entry which is preliminary data.</text>
</comment>
<reference evidence="7 8" key="1">
    <citation type="submission" date="2018-08" db="EMBL/GenBank/DDBJ databases">
        <title>Erythrobacter zhengii sp.nov., a bacterium isolated from deep-sea sediment.</title>
        <authorList>
            <person name="Fang C."/>
            <person name="Wu Y.-H."/>
            <person name="Sun C."/>
            <person name="Wang H."/>
            <person name="Cheng H."/>
            <person name="Meng F.-X."/>
            <person name="Wang C.-S."/>
            <person name="Xu X.-W."/>
        </authorList>
    </citation>
    <scope>NUCLEOTIDE SEQUENCE [LARGE SCALE GENOMIC DNA]</scope>
    <source>
        <strain evidence="7 8">CCTCC AB 2015396</strain>
    </source>
</reference>
<dbReference type="GO" id="GO:0016987">
    <property type="term" value="F:sigma factor activity"/>
    <property type="evidence" value="ECO:0007669"/>
    <property type="project" value="UniProtKB-KW"/>
</dbReference>